<dbReference type="InterPro" id="IPR049708">
    <property type="entry name" value="PP0621-like"/>
</dbReference>
<keyword evidence="1" id="KW-0812">Transmembrane</keyword>
<keyword evidence="1" id="KW-0472">Membrane</keyword>
<protein>
    <recommendedName>
        <fullName evidence="4">Prokaryotic metallothionein family protein</fullName>
    </recommendedName>
</protein>
<keyword evidence="3" id="KW-1185">Reference proteome</keyword>
<accession>A0ABM8Q4T3</accession>
<sequence>MLGKILTLVVILLIIYIVFFKSRKKDEQRDVQSFVQCDKCGTFISLDEAILSSGKYICKECIKG</sequence>
<reference evidence="2 3" key="1">
    <citation type="submission" date="2020-11" db="EMBL/GenBank/DDBJ databases">
        <authorList>
            <person name="Peeters C."/>
        </authorList>
    </citation>
    <scope>NUCLEOTIDE SEQUENCE [LARGE SCALE GENOMIC DNA]</scope>
    <source>
        <strain evidence="2 3">LMG 7974</strain>
    </source>
</reference>
<dbReference type="NCBIfam" id="NF041023">
    <property type="entry name" value="PP0621_fam"/>
    <property type="match status" value="1"/>
</dbReference>
<dbReference type="EMBL" id="CAJHOF010000005">
    <property type="protein sequence ID" value="CAD7287780.1"/>
    <property type="molecule type" value="Genomic_DNA"/>
</dbReference>
<keyword evidence="1" id="KW-1133">Transmembrane helix</keyword>
<feature type="transmembrane region" description="Helical" evidence="1">
    <location>
        <begin position="6"/>
        <end position="22"/>
    </location>
</feature>
<organism evidence="2 3">
    <name type="scientific">Campylobacter majalis</name>
    <dbReference type="NCBI Taxonomy" id="2790656"/>
    <lineage>
        <taxon>Bacteria</taxon>
        <taxon>Pseudomonadati</taxon>
        <taxon>Campylobacterota</taxon>
        <taxon>Epsilonproteobacteria</taxon>
        <taxon>Campylobacterales</taxon>
        <taxon>Campylobacteraceae</taxon>
        <taxon>Campylobacter</taxon>
    </lineage>
</organism>
<gene>
    <name evidence="2" type="ORF">LMG7974_00663</name>
</gene>
<evidence type="ECO:0000313" key="3">
    <source>
        <dbReference type="Proteomes" id="UP000789803"/>
    </source>
</evidence>
<evidence type="ECO:0008006" key="4">
    <source>
        <dbReference type="Google" id="ProtNLM"/>
    </source>
</evidence>
<evidence type="ECO:0000256" key="1">
    <source>
        <dbReference type="SAM" id="Phobius"/>
    </source>
</evidence>
<dbReference type="Proteomes" id="UP000789803">
    <property type="component" value="Unassembled WGS sequence"/>
</dbReference>
<comment type="caution">
    <text evidence="2">The sequence shown here is derived from an EMBL/GenBank/DDBJ whole genome shotgun (WGS) entry which is preliminary data.</text>
</comment>
<evidence type="ECO:0000313" key="2">
    <source>
        <dbReference type="EMBL" id="CAD7287780.1"/>
    </source>
</evidence>
<name>A0ABM8Q4T3_9BACT</name>
<dbReference type="RefSeq" id="WP_229932482.1">
    <property type="nucleotide sequence ID" value="NZ_CAJHOF010000005.1"/>
</dbReference>
<proteinExistence type="predicted"/>